<evidence type="ECO:0000313" key="2">
    <source>
        <dbReference type="EMBL" id="MFE4106122.1"/>
    </source>
</evidence>
<gene>
    <name evidence="2" type="ORF">ACFVKH_07540</name>
</gene>
<feature type="compositionally biased region" description="Basic and acidic residues" evidence="1">
    <location>
        <begin position="1"/>
        <end position="11"/>
    </location>
</feature>
<dbReference type="Proteomes" id="UP001600165">
    <property type="component" value="Unassembled WGS sequence"/>
</dbReference>
<dbReference type="EMBL" id="JBHZOL010000053">
    <property type="protein sequence ID" value="MFE4106122.1"/>
    <property type="molecule type" value="Genomic_DNA"/>
</dbReference>
<accession>A0ABW6IE24</accession>
<evidence type="ECO:0000256" key="1">
    <source>
        <dbReference type="SAM" id="MobiDB-lite"/>
    </source>
</evidence>
<evidence type="ECO:0000313" key="3">
    <source>
        <dbReference type="Proteomes" id="UP001600165"/>
    </source>
</evidence>
<reference evidence="2 3" key="1">
    <citation type="submission" date="2024-10" db="EMBL/GenBank/DDBJ databases">
        <authorList>
            <person name="Ratan Roy A."/>
            <person name="Morales Sandoval P.H."/>
            <person name="De Los Santos Villalobos S."/>
            <person name="Chakraborty S."/>
            <person name="Mukherjee J."/>
        </authorList>
    </citation>
    <scope>NUCLEOTIDE SEQUENCE [LARGE SCALE GENOMIC DNA]</scope>
    <source>
        <strain evidence="2 3">S1</strain>
    </source>
</reference>
<sequence length="80" mass="9157">MLLTRETDKPEGVLYRESSDETTVILSESPPPEQPQSRWQIGHQHQMVWLIAHKITSHSLQLPLRYAHLTAFPAPQPAPH</sequence>
<comment type="caution">
    <text evidence="2">The sequence shown here is derived from an EMBL/GenBank/DDBJ whole genome shotgun (WGS) entry which is preliminary data.</text>
</comment>
<name>A0ABW6IE24_9CYAN</name>
<keyword evidence="3" id="KW-1185">Reference proteome</keyword>
<organism evidence="2 3">
    <name type="scientific">Almyronema epifaneia S1</name>
    <dbReference type="NCBI Taxonomy" id="2991925"/>
    <lineage>
        <taxon>Bacteria</taxon>
        <taxon>Bacillati</taxon>
        <taxon>Cyanobacteriota</taxon>
        <taxon>Cyanophyceae</taxon>
        <taxon>Nodosilineales</taxon>
        <taxon>Nodosilineaceae</taxon>
        <taxon>Almyronema</taxon>
        <taxon>Almyronema epifaneia</taxon>
    </lineage>
</organism>
<dbReference type="RefSeq" id="WP_377963574.1">
    <property type="nucleotide sequence ID" value="NZ_JBHZOL010000053.1"/>
</dbReference>
<protein>
    <submittedName>
        <fullName evidence="2">Uncharacterized protein</fullName>
    </submittedName>
</protein>
<proteinExistence type="predicted"/>
<feature type="region of interest" description="Disordered" evidence="1">
    <location>
        <begin position="1"/>
        <end position="39"/>
    </location>
</feature>